<evidence type="ECO:0000313" key="3">
    <source>
        <dbReference type="Proteomes" id="UP001151081"/>
    </source>
</evidence>
<dbReference type="EMBL" id="JAGTJJ010000052">
    <property type="protein sequence ID" value="MDC3987401.1"/>
    <property type="molecule type" value="Genomic_DNA"/>
</dbReference>
<dbReference type="Pfam" id="PF13569">
    <property type="entry name" value="DUF4132"/>
    <property type="match status" value="1"/>
</dbReference>
<accession>A0A9X3XG00</accession>
<dbReference type="Proteomes" id="UP001151081">
    <property type="component" value="Unassembled WGS sequence"/>
</dbReference>
<evidence type="ECO:0000313" key="2">
    <source>
        <dbReference type="EMBL" id="MDC3987401.1"/>
    </source>
</evidence>
<feature type="domain" description="DUF4132" evidence="1">
    <location>
        <begin position="1"/>
        <end position="105"/>
    </location>
</feature>
<comment type="caution">
    <text evidence="2">The sequence shown here is derived from an EMBL/GenBank/DDBJ whole genome shotgun (WGS) entry which is preliminary data.</text>
</comment>
<dbReference type="AlphaFoldDB" id="A0A9X3XG00"/>
<organism evidence="2 3">
    <name type="scientific">Polyangium jinanense</name>
    <dbReference type="NCBI Taxonomy" id="2829994"/>
    <lineage>
        <taxon>Bacteria</taxon>
        <taxon>Pseudomonadati</taxon>
        <taxon>Myxococcota</taxon>
        <taxon>Polyangia</taxon>
        <taxon>Polyangiales</taxon>
        <taxon>Polyangiaceae</taxon>
        <taxon>Polyangium</taxon>
    </lineage>
</organism>
<name>A0A9X3XG00_9BACT</name>
<sequence>MIVARRFDADHFRAFVLEHPVVRAFAAGLVWKDVNGRLAILTAEDVVDAAGAAVELEAPVTIPHPIEIDEAALVALRRQLSALALVQPFAQLERPFTRDAAAELSALIVATEPRPLVAFEGLLRQRGYHRGKVEQGVVTDSRRPLADGWFMMARHDAIWVRERGQKKCGLQDIEPIRLPIWAPPTPALFSEAFEDARAVLGAPKERKPRKPRTPPAT</sequence>
<dbReference type="RefSeq" id="WP_272426856.1">
    <property type="nucleotide sequence ID" value="NZ_JAGTJJ010000052.1"/>
</dbReference>
<reference evidence="2 3" key="1">
    <citation type="submission" date="2021-04" db="EMBL/GenBank/DDBJ databases">
        <title>Genome analysis of Polyangium sp.</title>
        <authorList>
            <person name="Li Y."/>
            <person name="Wang J."/>
        </authorList>
    </citation>
    <scope>NUCLEOTIDE SEQUENCE [LARGE SCALE GENOMIC DNA]</scope>
    <source>
        <strain evidence="2 3">SDU14</strain>
    </source>
</reference>
<gene>
    <name evidence="2" type="ORF">KEG57_43430</name>
</gene>
<dbReference type="InterPro" id="IPR025406">
    <property type="entry name" value="DUF4132"/>
</dbReference>
<evidence type="ECO:0000259" key="1">
    <source>
        <dbReference type="Pfam" id="PF13569"/>
    </source>
</evidence>
<proteinExistence type="predicted"/>
<keyword evidence="3" id="KW-1185">Reference proteome</keyword>
<protein>
    <submittedName>
        <fullName evidence="2">DUF4132 domain-containing protein</fullName>
    </submittedName>
</protein>